<proteinExistence type="predicted"/>
<dbReference type="PATRIC" id="fig|162209.4.peg.1406"/>
<reference evidence="1 2" key="2">
    <citation type="journal article" date="2016" name="Genome Announc.">
        <title>Complete Genome Sequences of Two Interactive Moderate Thermophiles, Paenibacillus napthalenovorans 32O-Y and Paenibacillus sp. 32O-W.</title>
        <authorList>
            <person name="Butler R.R.III."/>
            <person name="Wang J."/>
            <person name="Stark B.C."/>
            <person name="Pombert J.F."/>
        </authorList>
    </citation>
    <scope>NUCLEOTIDE SEQUENCE [LARGE SCALE GENOMIC DNA]</scope>
    <source>
        <strain evidence="1 2">32O-Y</strain>
    </source>
</reference>
<accession>A0A0U2VQA8</accession>
<dbReference type="STRING" id="162209.IJ22_13270"/>
<evidence type="ECO:0000313" key="2">
    <source>
        <dbReference type="Proteomes" id="UP000061660"/>
    </source>
</evidence>
<organism evidence="1 2">
    <name type="scientific">Paenibacillus naphthalenovorans</name>
    <dbReference type="NCBI Taxonomy" id="162209"/>
    <lineage>
        <taxon>Bacteria</taxon>
        <taxon>Bacillati</taxon>
        <taxon>Bacillota</taxon>
        <taxon>Bacilli</taxon>
        <taxon>Bacillales</taxon>
        <taxon>Paenibacillaceae</taxon>
        <taxon>Paenibacillus</taxon>
    </lineage>
</organism>
<keyword evidence="2" id="KW-1185">Reference proteome</keyword>
<name>A0A0U2VQA8_9BACL</name>
<dbReference type="Proteomes" id="UP000061660">
    <property type="component" value="Chromosome"/>
</dbReference>
<dbReference type="AlphaFoldDB" id="A0A0U2VQA8"/>
<dbReference type="EMBL" id="CP013652">
    <property type="protein sequence ID" value="ALS21703.1"/>
    <property type="molecule type" value="Genomic_DNA"/>
</dbReference>
<dbReference type="KEGG" id="pnp:IJ22_13270"/>
<protein>
    <submittedName>
        <fullName evidence="1">Uncharacterized protein</fullName>
    </submittedName>
</protein>
<reference evidence="2" key="1">
    <citation type="submission" date="2015-12" db="EMBL/GenBank/DDBJ databases">
        <title>Complete genome sequences of two moderately thermophilic Paenibacillus species.</title>
        <authorList>
            <person name="Butler R.III."/>
            <person name="Wang J."/>
            <person name="Stark B.C."/>
            <person name="Pombert J.-F."/>
        </authorList>
    </citation>
    <scope>NUCLEOTIDE SEQUENCE [LARGE SCALE GENOMIC DNA]</scope>
    <source>
        <strain evidence="2">32O-Y</strain>
    </source>
</reference>
<gene>
    <name evidence="1" type="ORF">IJ22_13270</name>
</gene>
<evidence type="ECO:0000313" key="1">
    <source>
        <dbReference type="EMBL" id="ALS21703.1"/>
    </source>
</evidence>
<sequence length="53" mass="6072">MALPSVEKQFADALKSIARNLEIKEYVQQSTELYPIAIESLNIHPTFMLPLRI</sequence>